<proteinExistence type="predicted"/>
<dbReference type="AlphaFoldDB" id="A0A1H0S2C9"/>
<dbReference type="Pfam" id="PF13193">
    <property type="entry name" value="AMP-binding_C"/>
    <property type="match status" value="1"/>
</dbReference>
<name>A0A1H0S2C9_9ACTN</name>
<sequence>MQIHGAYSSNYTVTVLDRLQAKGQHDAVVAGDRRISGTDATNMVLRFSAALRRVGLKQGDGVALLSGNSPEALLLCLAVHFSGCRLVFVPPEPGAGELAAYIRQADVATLVFDPVFEPLVDRVTRLVSIPLYLSIGPSQLASDFLAEVPDTTEASARDAADTRHVTTLLYTGGTTGAPKPVTHNRNYYAAFVRASTGFSSRSPEPRTLICTLTTHSSGHNGAVNGFLTGQTIVLMKSFQPASALSLMKSESVTSVVLVTPMLYELLDTPEWANTRFPALEKLYYTGAPAAASRLRQAAVRFGPVLHQVYGASESGVVTVLGPEEHDVTRPELFMSCGRPAAGVEVQLRDEAGAPVPVGDVGELWVRSPMVMTGYWKDPERSAEVLGRGGWFRSGDVARQDKNGYLYLIDRVRDIIVTGVTADNVYSRLLDDFLLSLPNIKDAATIGVPDNDGMERVHVALVPRNQAEQPDFTKLTRLIVDELGALYAPASYSVEASLPRTPVGKTDKKALRAALLASGDATAEAAEGVCRRHGTHLG</sequence>
<evidence type="ECO:0000259" key="1">
    <source>
        <dbReference type="Pfam" id="PF00501"/>
    </source>
</evidence>
<protein>
    <submittedName>
        <fullName evidence="3">Fatty-acyl-CoA synthase</fullName>
    </submittedName>
</protein>
<gene>
    <name evidence="3" type="ORF">SAMN05216259_12526</name>
</gene>
<dbReference type="PANTHER" id="PTHR43767:SF7">
    <property type="entry name" value="MEDIUM_LONG-CHAIN-FATTY-ACID--COA LIGASE FADD8"/>
    <property type="match status" value="1"/>
</dbReference>
<dbReference type="InterPro" id="IPR020845">
    <property type="entry name" value="AMP-binding_CS"/>
</dbReference>
<organism evidence="3 4">
    <name type="scientific">Actinacidiphila guanduensis</name>
    <dbReference type="NCBI Taxonomy" id="310781"/>
    <lineage>
        <taxon>Bacteria</taxon>
        <taxon>Bacillati</taxon>
        <taxon>Actinomycetota</taxon>
        <taxon>Actinomycetes</taxon>
        <taxon>Kitasatosporales</taxon>
        <taxon>Streptomycetaceae</taxon>
        <taxon>Actinacidiphila</taxon>
    </lineage>
</organism>
<dbReference type="Pfam" id="PF00501">
    <property type="entry name" value="AMP-binding"/>
    <property type="match status" value="1"/>
</dbReference>
<reference evidence="3 4" key="1">
    <citation type="submission" date="2016-10" db="EMBL/GenBank/DDBJ databases">
        <authorList>
            <person name="de Groot N.N."/>
        </authorList>
    </citation>
    <scope>NUCLEOTIDE SEQUENCE [LARGE SCALE GENOMIC DNA]</scope>
    <source>
        <strain evidence="3 4">CGMCC 4.2022</strain>
    </source>
</reference>
<dbReference type="Gene3D" id="3.40.50.12780">
    <property type="entry name" value="N-terminal domain of ligase-like"/>
    <property type="match status" value="1"/>
</dbReference>
<evidence type="ECO:0000259" key="2">
    <source>
        <dbReference type="Pfam" id="PF13193"/>
    </source>
</evidence>
<dbReference type="InterPro" id="IPR042099">
    <property type="entry name" value="ANL_N_sf"/>
</dbReference>
<feature type="domain" description="AMP-dependent synthetase/ligase" evidence="1">
    <location>
        <begin position="20"/>
        <end position="375"/>
    </location>
</feature>
<evidence type="ECO:0000313" key="3">
    <source>
        <dbReference type="EMBL" id="SDP35775.1"/>
    </source>
</evidence>
<dbReference type="PROSITE" id="PS00455">
    <property type="entry name" value="AMP_BINDING"/>
    <property type="match status" value="1"/>
</dbReference>
<evidence type="ECO:0000313" key="4">
    <source>
        <dbReference type="Proteomes" id="UP000199341"/>
    </source>
</evidence>
<dbReference type="Gene3D" id="3.30.300.30">
    <property type="match status" value="1"/>
</dbReference>
<dbReference type="InterPro" id="IPR000873">
    <property type="entry name" value="AMP-dep_synth/lig_dom"/>
</dbReference>
<dbReference type="GO" id="GO:0016877">
    <property type="term" value="F:ligase activity, forming carbon-sulfur bonds"/>
    <property type="evidence" value="ECO:0007669"/>
    <property type="project" value="UniProtKB-ARBA"/>
</dbReference>
<dbReference type="Proteomes" id="UP000199341">
    <property type="component" value="Unassembled WGS sequence"/>
</dbReference>
<accession>A0A1H0S2C9</accession>
<dbReference type="InterPro" id="IPR025110">
    <property type="entry name" value="AMP-bd_C"/>
</dbReference>
<dbReference type="EMBL" id="FNIE01000025">
    <property type="protein sequence ID" value="SDP35775.1"/>
    <property type="molecule type" value="Genomic_DNA"/>
</dbReference>
<feature type="domain" description="AMP-binding enzyme C-terminal" evidence="2">
    <location>
        <begin position="431"/>
        <end position="504"/>
    </location>
</feature>
<dbReference type="SUPFAM" id="SSF56801">
    <property type="entry name" value="Acetyl-CoA synthetase-like"/>
    <property type="match status" value="1"/>
</dbReference>
<keyword evidence="4" id="KW-1185">Reference proteome</keyword>
<dbReference type="PANTHER" id="PTHR43767">
    <property type="entry name" value="LONG-CHAIN-FATTY-ACID--COA LIGASE"/>
    <property type="match status" value="1"/>
</dbReference>
<dbReference type="InterPro" id="IPR050237">
    <property type="entry name" value="ATP-dep_AMP-bd_enzyme"/>
</dbReference>
<dbReference type="RefSeq" id="WP_093788412.1">
    <property type="nucleotide sequence ID" value="NZ_FNIE01000025.1"/>
</dbReference>
<dbReference type="OrthoDB" id="9803968at2"/>
<dbReference type="InterPro" id="IPR045851">
    <property type="entry name" value="AMP-bd_C_sf"/>
</dbReference>
<dbReference type="STRING" id="310781.SAMN05216259_12526"/>